<gene>
    <name evidence="5" type="ORF">CWE24_08690</name>
</gene>
<dbReference type="AlphaFoldDB" id="A0A432XH18"/>
<dbReference type="Proteomes" id="UP000286985">
    <property type="component" value="Unassembled WGS sequence"/>
</dbReference>
<reference evidence="6" key="1">
    <citation type="journal article" date="2018" name="Front. Microbiol.">
        <title>Genome-Based Analysis Reveals the Taxonomy and Diversity of the Family Idiomarinaceae.</title>
        <authorList>
            <person name="Liu Y."/>
            <person name="Lai Q."/>
            <person name="Shao Z."/>
        </authorList>
    </citation>
    <scope>NUCLEOTIDE SEQUENCE [LARGE SCALE GENOMIC DNA]</scope>
    <source>
        <strain evidence="6">908033</strain>
    </source>
</reference>
<dbReference type="SUPFAM" id="SSF46689">
    <property type="entry name" value="Homeodomain-like"/>
    <property type="match status" value="1"/>
</dbReference>
<dbReference type="InterPro" id="IPR009057">
    <property type="entry name" value="Homeodomain-like_sf"/>
</dbReference>
<dbReference type="PRINTS" id="PR00032">
    <property type="entry name" value="HTHARAC"/>
</dbReference>
<dbReference type="SMART" id="SM00342">
    <property type="entry name" value="HTH_ARAC"/>
    <property type="match status" value="1"/>
</dbReference>
<keyword evidence="6" id="KW-1185">Reference proteome</keyword>
<protein>
    <submittedName>
        <fullName evidence="5">AraC family transcriptional regulator</fullName>
    </submittedName>
</protein>
<dbReference type="InterPro" id="IPR018060">
    <property type="entry name" value="HTH_AraC"/>
</dbReference>
<dbReference type="PROSITE" id="PS01124">
    <property type="entry name" value="HTH_ARAC_FAMILY_2"/>
    <property type="match status" value="1"/>
</dbReference>
<sequence length="95" mass="10851">MRCLQISDDSLVKLAKHVAEPPQYISQTLSQYLETTFFDFINRARIDNACQLLATTNHSVLDIAYATGFNSRSAFYKAFKNYLNQTPSEYRANCS</sequence>
<evidence type="ECO:0000256" key="1">
    <source>
        <dbReference type="ARBA" id="ARBA00023015"/>
    </source>
</evidence>
<dbReference type="EMBL" id="PIPU01000003">
    <property type="protein sequence ID" value="RUO48048.1"/>
    <property type="molecule type" value="Genomic_DNA"/>
</dbReference>
<organism evidence="5 6">
    <name type="scientific">Pseudidiomarina donghaiensis</name>
    <dbReference type="NCBI Taxonomy" id="519452"/>
    <lineage>
        <taxon>Bacteria</taxon>
        <taxon>Pseudomonadati</taxon>
        <taxon>Pseudomonadota</taxon>
        <taxon>Gammaproteobacteria</taxon>
        <taxon>Alteromonadales</taxon>
        <taxon>Idiomarinaceae</taxon>
        <taxon>Pseudidiomarina</taxon>
    </lineage>
</organism>
<dbReference type="GO" id="GO:0043565">
    <property type="term" value="F:sequence-specific DNA binding"/>
    <property type="evidence" value="ECO:0007669"/>
    <property type="project" value="InterPro"/>
</dbReference>
<dbReference type="InterPro" id="IPR018062">
    <property type="entry name" value="HTH_AraC-typ_CS"/>
</dbReference>
<feature type="domain" description="HTH araC/xylS-type" evidence="4">
    <location>
        <begin position="1"/>
        <end position="93"/>
    </location>
</feature>
<proteinExistence type="predicted"/>
<evidence type="ECO:0000256" key="2">
    <source>
        <dbReference type="ARBA" id="ARBA00023125"/>
    </source>
</evidence>
<dbReference type="GO" id="GO:0003700">
    <property type="term" value="F:DNA-binding transcription factor activity"/>
    <property type="evidence" value="ECO:0007669"/>
    <property type="project" value="InterPro"/>
</dbReference>
<name>A0A432XH18_9GAMM</name>
<dbReference type="PANTHER" id="PTHR43280">
    <property type="entry name" value="ARAC-FAMILY TRANSCRIPTIONAL REGULATOR"/>
    <property type="match status" value="1"/>
</dbReference>
<evidence type="ECO:0000313" key="5">
    <source>
        <dbReference type="EMBL" id="RUO48048.1"/>
    </source>
</evidence>
<dbReference type="InterPro" id="IPR020449">
    <property type="entry name" value="Tscrpt_reg_AraC-type_HTH"/>
</dbReference>
<evidence type="ECO:0000256" key="3">
    <source>
        <dbReference type="ARBA" id="ARBA00023163"/>
    </source>
</evidence>
<dbReference type="RefSeq" id="WP_092840005.1">
    <property type="nucleotide sequence ID" value="NZ_FPCF01000002.1"/>
</dbReference>
<dbReference type="Pfam" id="PF12833">
    <property type="entry name" value="HTH_18"/>
    <property type="match status" value="1"/>
</dbReference>
<evidence type="ECO:0000259" key="4">
    <source>
        <dbReference type="PROSITE" id="PS01124"/>
    </source>
</evidence>
<keyword evidence="3" id="KW-0804">Transcription</keyword>
<keyword evidence="1" id="KW-0805">Transcription regulation</keyword>
<keyword evidence="2" id="KW-0238">DNA-binding</keyword>
<accession>A0A432XH18</accession>
<dbReference type="Gene3D" id="1.10.10.60">
    <property type="entry name" value="Homeodomain-like"/>
    <property type="match status" value="1"/>
</dbReference>
<evidence type="ECO:0000313" key="6">
    <source>
        <dbReference type="Proteomes" id="UP000286985"/>
    </source>
</evidence>
<dbReference type="PROSITE" id="PS00041">
    <property type="entry name" value="HTH_ARAC_FAMILY_1"/>
    <property type="match status" value="1"/>
</dbReference>
<dbReference type="PANTHER" id="PTHR43280:SF2">
    <property type="entry name" value="HTH-TYPE TRANSCRIPTIONAL REGULATOR EXSA"/>
    <property type="match status" value="1"/>
</dbReference>
<comment type="caution">
    <text evidence="5">The sequence shown here is derived from an EMBL/GenBank/DDBJ whole genome shotgun (WGS) entry which is preliminary data.</text>
</comment>